<evidence type="ECO:0000259" key="8">
    <source>
        <dbReference type="PROSITE" id="PS50901"/>
    </source>
</evidence>
<evidence type="ECO:0000256" key="4">
    <source>
        <dbReference type="ARBA" id="ARBA00023125"/>
    </source>
</evidence>
<dbReference type="Gene3D" id="3.40.50.300">
    <property type="entry name" value="P-loop containing nucleotide triphosphate hydrolases"/>
    <property type="match status" value="1"/>
</dbReference>
<dbReference type="Pfam" id="PF17854">
    <property type="entry name" value="FtsK_alpha"/>
    <property type="match status" value="1"/>
</dbReference>
<dbReference type="GO" id="GO:0005524">
    <property type="term" value="F:ATP binding"/>
    <property type="evidence" value="ECO:0007669"/>
    <property type="project" value="UniProtKB-UniRule"/>
</dbReference>
<keyword evidence="10" id="KW-1185">Reference proteome</keyword>
<dbReference type="SMART" id="SM00843">
    <property type="entry name" value="Ftsk_gamma"/>
    <property type="match status" value="1"/>
</dbReference>
<dbReference type="PROSITE" id="PS50901">
    <property type="entry name" value="FTSK"/>
    <property type="match status" value="1"/>
</dbReference>
<dbReference type="AlphaFoldDB" id="A0A5K8AG55"/>
<dbReference type="PANTHER" id="PTHR22683:SF41">
    <property type="entry name" value="DNA TRANSLOCASE FTSK"/>
    <property type="match status" value="1"/>
</dbReference>
<dbReference type="SUPFAM" id="SSF52540">
    <property type="entry name" value="P-loop containing nucleoside triphosphate hydrolases"/>
    <property type="match status" value="1"/>
</dbReference>
<organism evidence="9 10">
    <name type="scientific">Desulfosarcina ovata subsp. ovata</name>
    <dbReference type="NCBI Taxonomy" id="2752305"/>
    <lineage>
        <taxon>Bacteria</taxon>
        <taxon>Pseudomonadati</taxon>
        <taxon>Thermodesulfobacteriota</taxon>
        <taxon>Desulfobacteria</taxon>
        <taxon>Desulfobacterales</taxon>
        <taxon>Desulfosarcinaceae</taxon>
        <taxon>Desulfosarcina</taxon>
    </lineage>
</organism>
<feature type="domain" description="FtsK" evidence="8">
    <location>
        <begin position="393"/>
        <end position="592"/>
    </location>
</feature>
<dbReference type="InterPro" id="IPR027417">
    <property type="entry name" value="P-loop_NTPase"/>
</dbReference>
<keyword evidence="3 5" id="KW-0067">ATP-binding</keyword>
<dbReference type="InterPro" id="IPR018541">
    <property type="entry name" value="Ftsk_gamma"/>
</dbReference>
<dbReference type="InterPro" id="IPR002543">
    <property type="entry name" value="FtsK_dom"/>
</dbReference>
<dbReference type="InterPro" id="IPR036390">
    <property type="entry name" value="WH_DNA-bd_sf"/>
</dbReference>
<dbReference type="GO" id="GO:0003677">
    <property type="term" value="F:DNA binding"/>
    <property type="evidence" value="ECO:0007669"/>
    <property type="project" value="UniProtKB-KW"/>
</dbReference>
<dbReference type="EMBL" id="AP021879">
    <property type="protein sequence ID" value="BBO91489.1"/>
    <property type="molecule type" value="Genomic_DNA"/>
</dbReference>
<proteinExistence type="inferred from homology"/>
<dbReference type="CDD" id="cd01127">
    <property type="entry name" value="TrwB_TraG_TraD_VirD4"/>
    <property type="match status" value="1"/>
</dbReference>
<protein>
    <recommendedName>
        <fullName evidence="8">FtsK domain-containing protein</fullName>
    </recommendedName>
</protein>
<accession>A0A5K8AG55</accession>
<dbReference type="RefSeq" id="WP_231717108.1">
    <property type="nucleotide sequence ID" value="NZ_AP021879.1"/>
</dbReference>
<reference evidence="9 10" key="1">
    <citation type="submission" date="2019-11" db="EMBL/GenBank/DDBJ databases">
        <title>Comparative genomics of hydrocarbon-degrading Desulfosarcina strains.</title>
        <authorList>
            <person name="Watanabe M."/>
            <person name="Kojima H."/>
            <person name="Fukui M."/>
        </authorList>
    </citation>
    <scope>NUCLEOTIDE SEQUENCE [LARGE SCALE GENOMIC DNA]</scope>
    <source>
        <strain evidence="10">oXyS1</strain>
    </source>
</reference>
<comment type="similarity">
    <text evidence="1">Belongs to the FtsK/SpoIIIE/SftA family.</text>
</comment>
<dbReference type="SMART" id="SM00382">
    <property type="entry name" value="AAA"/>
    <property type="match status" value="1"/>
</dbReference>
<evidence type="ECO:0000256" key="6">
    <source>
        <dbReference type="SAM" id="Coils"/>
    </source>
</evidence>
<evidence type="ECO:0000313" key="9">
    <source>
        <dbReference type="EMBL" id="BBO91489.1"/>
    </source>
</evidence>
<keyword evidence="6" id="KW-0175">Coiled coil</keyword>
<dbReference type="Proteomes" id="UP000422108">
    <property type="component" value="Chromosome"/>
</dbReference>
<evidence type="ECO:0000256" key="7">
    <source>
        <dbReference type="SAM" id="MobiDB-lite"/>
    </source>
</evidence>
<dbReference type="PANTHER" id="PTHR22683">
    <property type="entry name" value="SPORULATION PROTEIN RELATED"/>
    <property type="match status" value="1"/>
</dbReference>
<dbReference type="InterPro" id="IPR036388">
    <property type="entry name" value="WH-like_DNA-bd_sf"/>
</dbReference>
<evidence type="ECO:0000256" key="5">
    <source>
        <dbReference type="PROSITE-ProRule" id="PRU00289"/>
    </source>
</evidence>
<dbReference type="Pfam" id="PF01580">
    <property type="entry name" value="FtsK_SpoIIIE"/>
    <property type="match status" value="1"/>
</dbReference>
<evidence type="ECO:0000256" key="3">
    <source>
        <dbReference type="ARBA" id="ARBA00022840"/>
    </source>
</evidence>
<dbReference type="Gene3D" id="1.10.10.10">
    <property type="entry name" value="Winged helix-like DNA-binding domain superfamily/Winged helix DNA-binding domain"/>
    <property type="match status" value="1"/>
</dbReference>
<feature type="binding site" evidence="5">
    <location>
        <begin position="410"/>
        <end position="417"/>
    </location>
    <ligand>
        <name>ATP</name>
        <dbReference type="ChEBI" id="CHEBI:30616"/>
    </ligand>
</feature>
<dbReference type="InterPro" id="IPR050206">
    <property type="entry name" value="FtsK/SpoIIIE/SftA"/>
</dbReference>
<dbReference type="InterPro" id="IPR041027">
    <property type="entry name" value="FtsK_alpha"/>
</dbReference>
<feature type="region of interest" description="Disordered" evidence="7">
    <location>
        <begin position="124"/>
        <end position="256"/>
    </location>
</feature>
<keyword evidence="2 5" id="KW-0547">Nucleotide-binding</keyword>
<dbReference type="InterPro" id="IPR003593">
    <property type="entry name" value="AAA+_ATPase"/>
</dbReference>
<keyword evidence="4" id="KW-0238">DNA-binding</keyword>
<dbReference type="Pfam" id="PF09397">
    <property type="entry name" value="FtsK_gamma"/>
    <property type="match status" value="1"/>
</dbReference>
<evidence type="ECO:0000256" key="1">
    <source>
        <dbReference type="ARBA" id="ARBA00006474"/>
    </source>
</evidence>
<dbReference type="SUPFAM" id="SSF46785">
    <property type="entry name" value="Winged helix' DNA-binding domain"/>
    <property type="match status" value="1"/>
</dbReference>
<name>A0A5K8AG55_9BACT</name>
<feature type="coiled-coil region" evidence="6">
    <location>
        <begin position="32"/>
        <end position="59"/>
    </location>
</feature>
<evidence type="ECO:0000313" key="10">
    <source>
        <dbReference type="Proteomes" id="UP000422108"/>
    </source>
</evidence>
<gene>
    <name evidence="9" type="ORF">DSCOOX_46690</name>
</gene>
<sequence>MEKNYFRFEDDVLFIHTECGEYKFKIESDTRLTKARQIAELMIAEMDNVEAKFQRANRKSSPYAKMLLANLNMADKYVRLESKYNQLCLEREKMIAGGGDATVAETVAYVPAHLENEPAMECRQPGAVLPQGTPLVQPPTAPTIAPTEPEDERALELTADPTPPTRTHGALPPTPPDEPAPDTCEMEVPPSRPEVLPVSEETDRAPESATPSVEGPCVEPQSTPTPAIQSFPPALRITPQDRSSSPVEDAIDGSGGDFKRPSLDFLRKADQEVVLDHEAIRRDAELLEQKLGYFGIKGEVMGVSPGPVITTFEYKPAPGIKISKIVNLANDLALALSAVSIRIVAPIPGKDVIGIEIPNPKMSIVPFVDIVGSEAFAQIDSPTPICLGKDIIGKPVVVGLERMPHLLIAGATGTGKSVALNAMITSILYKSPPDAVKFIMIDPKRIELSLFNDIPHLLTPVIVDMRKANIALQWVVREMERRYENLAALQVRNIEQYNDKVKNADLSSFDDDEAFDAFPYIVVIIDELADLMMTASKDIEFSLTRIAQMARAAGIHLILATQRPSVDVLTGIIKANFPTRISFQVSSKTDSRTIIDSNGAETLLGRGDMLFVPPGTARLTRVHGTYLSEEELITITDFLKRQGEPEYVLDVISEKEDESEAAEISEDEYDEKYQAALEFVLSSRQTSISSVQRALRVGYNRAARIIDLMEKKGIVGPSDGIKPRQVLVDRTEWLPY</sequence>
<evidence type="ECO:0000256" key="2">
    <source>
        <dbReference type="ARBA" id="ARBA00022741"/>
    </source>
</evidence>
<dbReference type="Gene3D" id="3.30.980.40">
    <property type="match status" value="1"/>
</dbReference>